<dbReference type="Proteomes" id="UP000225277">
    <property type="component" value="Unassembled WGS sequence"/>
</dbReference>
<accession>A0A2D3UUD4</accession>
<feature type="compositionally biased region" description="Basic and acidic residues" evidence="1">
    <location>
        <begin position="121"/>
        <end position="130"/>
    </location>
</feature>
<dbReference type="PANTHER" id="PTHR42090:SF1">
    <property type="match status" value="1"/>
</dbReference>
<keyword evidence="3" id="KW-1185">Reference proteome</keyword>
<sequence>MFTTTLRRNVLAPQSFALRQVAIPARNFQTSSIIRKEIESKDSINTESREYSKTGGDGAASQKTEDAAFNPDKTRPEEERESAKQQSGGEENDPLNVSPANPDISQARGAQEGGAMGSKSETGEGSERARSSGGGSPAKRGGGKSG</sequence>
<dbReference type="OrthoDB" id="4220319at2759"/>
<feature type="region of interest" description="Disordered" evidence="1">
    <location>
        <begin position="29"/>
        <end position="146"/>
    </location>
</feature>
<gene>
    <name evidence="2" type="ORF">RCC_02374</name>
</gene>
<proteinExistence type="predicted"/>
<dbReference type="PANTHER" id="PTHR42090">
    <property type="match status" value="1"/>
</dbReference>
<evidence type="ECO:0000256" key="1">
    <source>
        <dbReference type="SAM" id="MobiDB-lite"/>
    </source>
</evidence>
<dbReference type="STRING" id="112498.A0A2D3UUD4"/>
<dbReference type="RefSeq" id="XP_023623433.1">
    <property type="nucleotide sequence ID" value="XM_023767665.1"/>
</dbReference>
<protein>
    <submittedName>
        <fullName evidence="2">Uncharacterized protein</fullName>
    </submittedName>
</protein>
<dbReference type="EMBL" id="FJUY01000003">
    <property type="protein sequence ID" value="CZT16540.1"/>
    <property type="molecule type" value="Genomic_DNA"/>
</dbReference>
<name>A0A2D3UUD4_9PEZI</name>
<organism evidence="2 3">
    <name type="scientific">Ramularia collo-cygni</name>
    <dbReference type="NCBI Taxonomy" id="112498"/>
    <lineage>
        <taxon>Eukaryota</taxon>
        <taxon>Fungi</taxon>
        <taxon>Dikarya</taxon>
        <taxon>Ascomycota</taxon>
        <taxon>Pezizomycotina</taxon>
        <taxon>Dothideomycetes</taxon>
        <taxon>Dothideomycetidae</taxon>
        <taxon>Mycosphaerellales</taxon>
        <taxon>Mycosphaerellaceae</taxon>
        <taxon>Ramularia</taxon>
    </lineage>
</organism>
<dbReference type="GeneID" id="35597591"/>
<evidence type="ECO:0000313" key="2">
    <source>
        <dbReference type="EMBL" id="CZT16540.1"/>
    </source>
</evidence>
<dbReference type="AlphaFoldDB" id="A0A2D3UUD4"/>
<reference evidence="2 3" key="1">
    <citation type="submission" date="2016-03" db="EMBL/GenBank/DDBJ databases">
        <authorList>
            <person name="Ploux O."/>
        </authorList>
    </citation>
    <scope>NUCLEOTIDE SEQUENCE [LARGE SCALE GENOMIC DNA]</scope>
    <source>
        <strain evidence="2 3">URUG2</strain>
    </source>
</reference>
<feature type="compositionally biased region" description="Basic and acidic residues" evidence="1">
    <location>
        <begin position="72"/>
        <end position="83"/>
    </location>
</feature>
<evidence type="ECO:0000313" key="3">
    <source>
        <dbReference type="Proteomes" id="UP000225277"/>
    </source>
</evidence>
<feature type="compositionally biased region" description="Basic and acidic residues" evidence="1">
    <location>
        <begin position="34"/>
        <end position="52"/>
    </location>
</feature>